<accession>A0ABU0AM42</accession>
<organism evidence="9 10">
    <name type="scientific">Cytobacillus purgationiresistens</name>
    <dbReference type="NCBI Taxonomy" id="863449"/>
    <lineage>
        <taxon>Bacteria</taxon>
        <taxon>Bacillati</taxon>
        <taxon>Bacillota</taxon>
        <taxon>Bacilli</taxon>
        <taxon>Bacillales</taxon>
        <taxon>Bacillaceae</taxon>
        <taxon>Cytobacillus</taxon>
    </lineage>
</organism>
<evidence type="ECO:0000256" key="3">
    <source>
        <dbReference type="ARBA" id="ARBA00022475"/>
    </source>
</evidence>
<name>A0ABU0AM42_9BACI</name>
<evidence type="ECO:0000256" key="5">
    <source>
        <dbReference type="ARBA" id="ARBA00022989"/>
    </source>
</evidence>
<keyword evidence="6 7" id="KW-0472">Membrane</keyword>
<feature type="transmembrane region" description="Helical" evidence="7">
    <location>
        <begin position="164"/>
        <end position="182"/>
    </location>
</feature>
<dbReference type="InterPro" id="IPR035906">
    <property type="entry name" value="MetI-like_sf"/>
</dbReference>
<feature type="transmembrane region" description="Helical" evidence="7">
    <location>
        <begin position="224"/>
        <end position="246"/>
    </location>
</feature>
<comment type="subcellular location">
    <subcellularLocation>
        <location evidence="1 7">Cell membrane</location>
        <topology evidence="1 7">Multi-pass membrane protein</topology>
    </subcellularLocation>
</comment>
<feature type="transmembrane region" description="Helical" evidence="7">
    <location>
        <begin position="278"/>
        <end position="300"/>
    </location>
</feature>
<dbReference type="CDD" id="cd06261">
    <property type="entry name" value="TM_PBP2"/>
    <property type="match status" value="1"/>
</dbReference>
<keyword evidence="2 7" id="KW-0813">Transport</keyword>
<evidence type="ECO:0000313" key="9">
    <source>
        <dbReference type="EMBL" id="MDQ0271954.1"/>
    </source>
</evidence>
<comment type="caution">
    <text evidence="9">The sequence shown here is derived from an EMBL/GenBank/DDBJ whole genome shotgun (WGS) entry which is preliminary data.</text>
</comment>
<sequence length="307" mass="34668">MNHIRSILKYAVLYGCIIIALIMIALIPREGAITAIKDNKVAEYAYDFTAESYIQGIRGFFQNAIEQKSLGDTRFPRVTVEDELKRYVPRSLQIIIPAFILSIVLGVLKGVFDYRHGEKKGNVIGNGLTWLFQSIPDFFIIVCVIWSVTFLVPSLRLLSQETSYSFLLPTLLVLIYPLAYTARITSTALANEDGQYYIQVARSKGFTKKRVVYKHILRVAMKTILTHMTSIMIHLMTSLMIAEYLLGYQGMAYRLFSALGYHYSFEKGVELMNPEPELVIGIGLIFICLMMLAQIAGAAIKKGLRVL</sequence>
<dbReference type="PANTHER" id="PTHR30465">
    <property type="entry name" value="INNER MEMBRANE ABC TRANSPORTER"/>
    <property type="match status" value="1"/>
</dbReference>
<keyword evidence="3" id="KW-1003">Cell membrane</keyword>
<reference evidence="9 10" key="1">
    <citation type="submission" date="2023-07" db="EMBL/GenBank/DDBJ databases">
        <title>Genomic Encyclopedia of Type Strains, Phase IV (KMG-IV): sequencing the most valuable type-strain genomes for metagenomic binning, comparative biology and taxonomic classification.</title>
        <authorList>
            <person name="Goeker M."/>
        </authorList>
    </citation>
    <scope>NUCLEOTIDE SEQUENCE [LARGE SCALE GENOMIC DNA]</scope>
    <source>
        <strain evidence="9 10">DSM 23494</strain>
    </source>
</reference>
<keyword evidence="4 7" id="KW-0812">Transmembrane</keyword>
<gene>
    <name evidence="9" type="ORF">J2S17_003842</name>
</gene>
<feature type="transmembrane region" description="Helical" evidence="7">
    <location>
        <begin position="7"/>
        <end position="27"/>
    </location>
</feature>
<protein>
    <submittedName>
        <fullName evidence="9">Oligopeptide transport system permease protein</fullName>
    </submittedName>
</protein>
<keyword evidence="5 7" id="KW-1133">Transmembrane helix</keyword>
<feature type="transmembrane region" description="Helical" evidence="7">
    <location>
        <begin position="94"/>
        <end position="112"/>
    </location>
</feature>
<dbReference type="Proteomes" id="UP001238088">
    <property type="component" value="Unassembled WGS sequence"/>
</dbReference>
<proteinExistence type="inferred from homology"/>
<dbReference type="PANTHER" id="PTHR30465:SF0">
    <property type="entry name" value="OLIGOPEPTIDE TRANSPORT SYSTEM PERMEASE PROTEIN APPB"/>
    <property type="match status" value="1"/>
</dbReference>
<dbReference type="EMBL" id="JAUSUB010000018">
    <property type="protein sequence ID" value="MDQ0271954.1"/>
    <property type="molecule type" value="Genomic_DNA"/>
</dbReference>
<feature type="domain" description="ABC transmembrane type-1" evidence="8">
    <location>
        <begin position="88"/>
        <end position="297"/>
    </location>
</feature>
<evidence type="ECO:0000259" key="8">
    <source>
        <dbReference type="PROSITE" id="PS50928"/>
    </source>
</evidence>
<keyword evidence="10" id="KW-1185">Reference proteome</keyword>
<evidence type="ECO:0000256" key="2">
    <source>
        <dbReference type="ARBA" id="ARBA00022448"/>
    </source>
</evidence>
<evidence type="ECO:0000313" key="10">
    <source>
        <dbReference type="Proteomes" id="UP001238088"/>
    </source>
</evidence>
<dbReference type="Gene3D" id="1.10.3720.10">
    <property type="entry name" value="MetI-like"/>
    <property type="match status" value="1"/>
</dbReference>
<comment type="similarity">
    <text evidence="7">Belongs to the binding-protein-dependent transport system permease family.</text>
</comment>
<dbReference type="RefSeq" id="WP_307477270.1">
    <property type="nucleotide sequence ID" value="NZ_JAUSUB010000018.1"/>
</dbReference>
<dbReference type="InterPro" id="IPR000515">
    <property type="entry name" value="MetI-like"/>
</dbReference>
<dbReference type="Pfam" id="PF00528">
    <property type="entry name" value="BPD_transp_1"/>
    <property type="match status" value="1"/>
</dbReference>
<evidence type="ECO:0000256" key="1">
    <source>
        <dbReference type="ARBA" id="ARBA00004651"/>
    </source>
</evidence>
<evidence type="ECO:0000256" key="7">
    <source>
        <dbReference type="RuleBase" id="RU363032"/>
    </source>
</evidence>
<dbReference type="SUPFAM" id="SSF161098">
    <property type="entry name" value="MetI-like"/>
    <property type="match status" value="1"/>
</dbReference>
<evidence type="ECO:0000256" key="4">
    <source>
        <dbReference type="ARBA" id="ARBA00022692"/>
    </source>
</evidence>
<feature type="transmembrane region" description="Helical" evidence="7">
    <location>
        <begin position="138"/>
        <end position="158"/>
    </location>
</feature>
<evidence type="ECO:0000256" key="6">
    <source>
        <dbReference type="ARBA" id="ARBA00023136"/>
    </source>
</evidence>
<dbReference type="PROSITE" id="PS50928">
    <property type="entry name" value="ABC_TM1"/>
    <property type="match status" value="1"/>
</dbReference>